<sequence length="130" mass="14922">MEHYPKAIDPDMVGEYPASVKLGAGYFYDDVLEYRVWCYPELGSPDEAKGADYFRAFASYEEALAFSRATRGAGLPLVLVRQWEWIHEPSKGVYIHERGERLVEWQVRWLSGSRRGEDSIPAFFAARQLA</sequence>
<organism evidence="1 2">
    <name type="scientific">Candidatus Thiothrix singaporensis</name>
    <dbReference type="NCBI Taxonomy" id="2799669"/>
    <lineage>
        <taxon>Bacteria</taxon>
        <taxon>Pseudomonadati</taxon>
        <taxon>Pseudomonadota</taxon>
        <taxon>Gammaproteobacteria</taxon>
        <taxon>Thiotrichales</taxon>
        <taxon>Thiotrichaceae</taxon>
        <taxon>Thiothrix</taxon>
    </lineage>
</organism>
<reference evidence="1" key="1">
    <citation type="submission" date="2020-06" db="EMBL/GenBank/DDBJ databases">
        <title>Analysis procedures for assessing recovery of high quality, complete, closed genomes from Nanopore long read metagenome sequencing.</title>
        <authorList>
            <person name="Bessarab I."/>
            <person name="Arumugam K."/>
            <person name="Haryono M."/>
            <person name="Liu X."/>
            <person name="Roy S."/>
            <person name="Zuniga-Montanez R.E."/>
            <person name="Qiu G."/>
            <person name="Drautz-Moses D.I."/>
            <person name="Law Y.Y."/>
            <person name="Wuertz S."/>
            <person name="Lauro F.M."/>
            <person name="Huson D.H."/>
            <person name="Williams R.B."/>
        </authorList>
    </citation>
    <scope>NUCLEOTIDE SEQUENCE [LARGE SCALE GENOMIC DNA]</scope>
    <source>
        <strain evidence="1">SSD2</strain>
    </source>
</reference>
<protein>
    <submittedName>
        <fullName evidence="1">GCN5 family acetyltransferase</fullName>
    </submittedName>
</protein>
<dbReference type="GO" id="GO:0016740">
    <property type="term" value="F:transferase activity"/>
    <property type="evidence" value="ECO:0007669"/>
    <property type="project" value="UniProtKB-KW"/>
</dbReference>
<dbReference type="KEGG" id="this:HZT40_16270"/>
<evidence type="ECO:0000313" key="1">
    <source>
        <dbReference type="EMBL" id="QLQ32891.1"/>
    </source>
</evidence>
<name>A0A7L6AUT7_9GAMM</name>
<accession>A0A7L6AUT7</accession>
<evidence type="ECO:0000313" key="2">
    <source>
        <dbReference type="Proteomes" id="UP000510621"/>
    </source>
</evidence>
<dbReference type="EMBL" id="CP059265">
    <property type="protein sequence ID" value="QLQ32891.1"/>
    <property type="molecule type" value="Genomic_DNA"/>
</dbReference>
<dbReference type="AlphaFoldDB" id="A0A7L6AUT7"/>
<keyword evidence="2" id="KW-1185">Reference proteome</keyword>
<dbReference type="Proteomes" id="UP000510621">
    <property type="component" value="Chromosome"/>
</dbReference>
<proteinExistence type="predicted"/>
<gene>
    <name evidence="1" type="ORF">HZT40_16270</name>
</gene>